<evidence type="ECO:0000256" key="2">
    <source>
        <dbReference type="ARBA" id="ARBA00022723"/>
    </source>
</evidence>
<accession>A0A815G8E3</accession>
<protein>
    <recommendedName>
        <fullName evidence="10">BED-type domain-containing protein</fullName>
    </recommendedName>
</protein>
<reference evidence="6" key="1">
    <citation type="submission" date="2021-02" db="EMBL/GenBank/DDBJ databases">
        <authorList>
            <person name="Nowell W R."/>
        </authorList>
    </citation>
    <scope>NUCLEOTIDE SEQUENCE</scope>
</reference>
<organism evidence="6 9">
    <name type="scientific">Adineta ricciae</name>
    <name type="common">Rotifer</name>
    <dbReference type="NCBI Taxonomy" id="249248"/>
    <lineage>
        <taxon>Eukaryota</taxon>
        <taxon>Metazoa</taxon>
        <taxon>Spiralia</taxon>
        <taxon>Gnathifera</taxon>
        <taxon>Rotifera</taxon>
        <taxon>Eurotatoria</taxon>
        <taxon>Bdelloidea</taxon>
        <taxon>Adinetida</taxon>
        <taxon>Adinetidae</taxon>
        <taxon>Adineta</taxon>
    </lineage>
</organism>
<keyword evidence="4" id="KW-0862">Zinc</keyword>
<evidence type="ECO:0000313" key="8">
    <source>
        <dbReference type="Proteomes" id="UP000663828"/>
    </source>
</evidence>
<dbReference type="Proteomes" id="UP000663852">
    <property type="component" value="Unassembled WGS sequence"/>
</dbReference>
<dbReference type="PANTHER" id="PTHR46481:SF10">
    <property type="entry name" value="ZINC FINGER BED DOMAIN-CONTAINING PROTEIN 39"/>
    <property type="match status" value="1"/>
</dbReference>
<sequence>MATNSSAFINTADPDDISIEDNSNYPSIIKEFFSYLKHNIEKNRWSSKCRFCPLIITDTYKTTSNFVKHVKNKHQSLYDEWKNKNAESSKDKNQPKINHVFSPDREKYSTNNIRQQQLTNSIIQNLIINMALPLSIVNHVSFNNFMKNVDPKYKPIHRRDLTRSHIPVLHKKCISKLQAICSRSNHVSLTLDVWSDRRMRSYFGITMHTIIEDKHQSFLLSFERLQGQHTTDKLSTEFDRVVQLYNLNNNIVRLITDNASNNLAAFDNIVLPGFDD</sequence>
<evidence type="ECO:0000256" key="3">
    <source>
        <dbReference type="ARBA" id="ARBA00022771"/>
    </source>
</evidence>
<dbReference type="SUPFAM" id="SSF53098">
    <property type="entry name" value="Ribonuclease H-like"/>
    <property type="match status" value="1"/>
</dbReference>
<evidence type="ECO:0000313" key="7">
    <source>
        <dbReference type="EMBL" id="CAF1420593.1"/>
    </source>
</evidence>
<comment type="subcellular location">
    <subcellularLocation>
        <location evidence="1">Nucleus</location>
    </subcellularLocation>
</comment>
<dbReference type="OrthoDB" id="10046233at2759"/>
<evidence type="ECO:0000256" key="1">
    <source>
        <dbReference type="ARBA" id="ARBA00004123"/>
    </source>
</evidence>
<keyword evidence="5" id="KW-0539">Nucleus</keyword>
<evidence type="ECO:0008006" key="10">
    <source>
        <dbReference type="Google" id="ProtNLM"/>
    </source>
</evidence>
<dbReference type="AlphaFoldDB" id="A0A815G8E3"/>
<dbReference type="PANTHER" id="PTHR46481">
    <property type="entry name" value="ZINC FINGER BED DOMAIN-CONTAINING PROTEIN 4"/>
    <property type="match status" value="1"/>
</dbReference>
<proteinExistence type="predicted"/>
<dbReference type="EMBL" id="CAJNOR010003506">
    <property type="protein sequence ID" value="CAF1420593.1"/>
    <property type="molecule type" value="Genomic_DNA"/>
</dbReference>
<dbReference type="EMBL" id="CAJNOJ010000248">
    <property type="protein sequence ID" value="CAF1335352.1"/>
    <property type="molecule type" value="Genomic_DNA"/>
</dbReference>
<evidence type="ECO:0000313" key="9">
    <source>
        <dbReference type="Proteomes" id="UP000663852"/>
    </source>
</evidence>
<dbReference type="Proteomes" id="UP000663828">
    <property type="component" value="Unassembled WGS sequence"/>
</dbReference>
<dbReference type="GO" id="GO:0008270">
    <property type="term" value="F:zinc ion binding"/>
    <property type="evidence" value="ECO:0007669"/>
    <property type="project" value="UniProtKB-KW"/>
</dbReference>
<name>A0A815G8E3_ADIRI</name>
<evidence type="ECO:0000256" key="4">
    <source>
        <dbReference type="ARBA" id="ARBA00022833"/>
    </source>
</evidence>
<evidence type="ECO:0000256" key="5">
    <source>
        <dbReference type="ARBA" id="ARBA00023242"/>
    </source>
</evidence>
<dbReference type="InterPro" id="IPR052035">
    <property type="entry name" value="ZnF_BED_domain_contain"/>
</dbReference>
<dbReference type="InterPro" id="IPR012337">
    <property type="entry name" value="RNaseH-like_sf"/>
</dbReference>
<keyword evidence="2" id="KW-0479">Metal-binding</keyword>
<comment type="caution">
    <text evidence="6">The sequence shown here is derived from an EMBL/GenBank/DDBJ whole genome shotgun (WGS) entry which is preliminary data.</text>
</comment>
<evidence type="ECO:0000313" key="6">
    <source>
        <dbReference type="EMBL" id="CAF1335352.1"/>
    </source>
</evidence>
<keyword evidence="8" id="KW-1185">Reference proteome</keyword>
<dbReference type="GO" id="GO:0005634">
    <property type="term" value="C:nucleus"/>
    <property type="evidence" value="ECO:0007669"/>
    <property type="project" value="UniProtKB-SubCell"/>
</dbReference>
<keyword evidence="3" id="KW-0863">Zinc-finger</keyword>
<gene>
    <name evidence="6" type="ORF">EDS130_LOCUS32427</name>
    <name evidence="7" type="ORF">XAT740_LOCUS35200</name>
</gene>